<proteinExistence type="predicted"/>
<dbReference type="Proteomes" id="UP000821846">
    <property type="component" value="Unassembled WGS sequence"/>
</dbReference>
<keyword evidence="1" id="KW-0732">Signal</keyword>
<comment type="caution">
    <text evidence="2">The sequence shown here is derived from an EMBL/GenBank/DDBJ whole genome shotgun (WGS) entry which is preliminary data.</text>
</comment>
<reference evidence="2 3" key="1">
    <citation type="journal article" date="2020" name="Cell Host Microbe">
        <title>Functional and Genomic Variation between Human-Derived Isolates of Lachnospiraceae Reveals Inter- and Intra-Species Diversity.</title>
        <authorList>
            <person name="Sorbara M.T."/>
            <person name="Littmann E.R."/>
            <person name="Fontana E."/>
            <person name="Moody T.U."/>
            <person name="Kohout C.E."/>
            <person name="Gjonbalaj M."/>
            <person name="Eaton V."/>
            <person name="Seok R."/>
            <person name="Leiner I.M."/>
            <person name="Pamer E.G."/>
        </authorList>
    </citation>
    <scope>NUCLEOTIDE SEQUENCE [LARGE SCALE GENOMIC DNA]</scope>
    <source>
        <strain evidence="2 3">MSK.14.16</strain>
    </source>
</reference>
<accession>A0ABX2GY60</accession>
<sequence>MKKQWIGFMIAGMLVAAVPTNVNAEDCYHNWSYSADYTKLDDTYHQAEYYCYYCNAKKTEKEKHTWLYEEILEDQYDANYHTVQYECMDCGAVKTEKQAHSWEDEDYDEYYTYYYENKKYHTYEQKCEECNAKRELRAPHRYFSFYDKIAKYATFNKKGILVYSCIDCDGTKKVYKKWKSGTDYSRNYDIKHGTVFNRQTSITVKLKRPSKGTVLQATIGTKKYKKKIKNNKKTVKLNIKPAEYGEKVKLALYYKGKKIGKDSCDYNDEVWYSNRVTEGMTQKQVRYTWGAPSSTSSSSYGFTYWNWDDGSMVSFRNGVVDYWFDAAN</sequence>
<evidence type="ECO:0000256" key="1">
    <source>
        <dbReference type="SAM" id="SignalP"/>
    </source>
</evidence>
<dbReference type="RefSeq" id="WP_173866039.1">
    <property type="nucleotide sequence ID" value="NZ_JAAWUU010000013.1"/>
</dbReference>
<evidence type="ECO:0000313" key="3">
    <source>
        <dbReference type="Proteomes" id="UP000821846"/>
    </source>
</evidence>
<gene>
    <name evidence="2" type="ORF">HFM93_05785</name>
</gene>
<feature type="chain" id="PRO_5046796955" evidence="1">
    <location>
        <begin position="25"/>
        <end position="328"/>
    </location>
</feature>
<dbReference type="EMBL" id="JAAWUZ010000014">
    <property type="protein sequence ID" value="NSG29795.1"/>
    <property type="molecule type" value="Genomic_DNA"/>
</dbReference>
<feature type="signal peptide" evidence="1">
    <location>
        <begin position="1"/>
        <end position="24"/>
    </location>
</feature>
<evidence type="ECO:0000313" key="2">
    <source>
        <dbReference type="EMBL" id="NSG29795.1"/>
    </source>
</evidence>
<name>A0ABX2GY60_9FIRM</name>
<protein>
    <submittedName>
        <fullName evidence="2">Uncharacterized protein</fullName>
    </submittedName>
</protein>
<keyword evidence="3" id="KW-1185">Reference proteome</keyword>
<organism evidence="2 3">
    <name type="scientific">Faecalicatena fissicatena</name>
    <dbReference type="NCBI Taxonomy" id="290055"/>
    <lineage>
        <taxon>Bacteria</taxon>
        <taxon>Bacillati</taxon>
        <taxon>Bacillota</taxon>
        <taxon>Clostridia</taxon>
        <taxon>Lachnospirales</taxon>
        <taxon>Lachnospiraceae</taxon>
        <taxon>Faecalicatena</taxon>
    </lineage>
</organism>